<dbReference type="GO" id="GO:0003723">
    <property type="term" value="F:RNA binding"/>
    <property type="evidence" value="ECO:0007669"/>
    <property type="project" value="TreeGrafter"/>
</dbReference>
<dbReference type="Gene3D" id="3.40.50.300">
    <property type="entry name" value="P-loop containing nucleotide triphosphate hydrolases"/>
    <property type="match status" value="1"/>
</dbReference>
<dbReference type="GO" id="GO:0005634">
    <property type="term" value="C:nucleus"/>
    <property type="evidence" value="ECO:0007669"/>
    <property type="project" value="TreeGrafter"/>
</dbReference>
<dbReference type="Pfam" id="PF00004">
    <property type="entry name" value="AAA"/>
    <property type="match status" value="1"/>
</dbReference>
<dbReference type="VEuPathDB" id="FungiDB:Z517_07788"/>
<dbReference type="Proteomes" id="UP000053029">
    <property type="component" value="Unassembled WGS sequence"/>
</dbReference>
<dbReference type="AlphaFoldDB" id="A0A0D2GHC0"/>
<dbReference type="STRING" id="1442368.A0A0D2GHC0"/>
<evidence type="ECO:0000259" key="2">
    <source>
        <dbReference type="Pfam" id="PF00004"/>
    </source>
</evidence>
<dbReference type="GO" id="GO:0042254">
    <property type="term" value="P:ribosome biogenesis"/>
    <property type="evidence" value="ECO:0007669"/>
    <property type="project" value="TreeGrafter"/>
</dbReference>
<dbReference type="PANTHER" id="PTHR23077:SF132">
    <property type="entry name" value="ATP-DEPENDENT ZN PROTEASE"/>
    <property type="match status" value="1"/>
</dbReference>
<evidence type="ECO:0000313" key="4">
    <source>
        <dbReference type="Proteomes" id="UP000053029"/>
    </source>
</evidence>
<dbReference type="EMBL" id="KN846973">
    <property type="protein sequence ID" value="KIW77955.1"/>
    <property type="molecule type" value="Genomic_DNA"/>
</dbReference>
<dbReference type="InterPro" id="IPR003959">
    <property type="entry name" value="ATPase_AAA_core"/>
</dbReference>
<protein>
    <recommendedName>
        <fullName evidence="2">ATPase AAA-type core domain-containing protein</fullName>
    </recommendedName>
</protein>
<dbReference type="OrthoDB" id="2115716at2759"/>
<evidence type="ECO:0000256" key="1">
    <source>
        <dbReference type="SAM" id="MobiDB-lite"/>
    </source>
</evidence>
<dbReference type="PANTHER" id="PTHR23077">
    <property type="entry name" value="AAA-FAMILY ATPASE"/>
    <property type="match status" value="1"/>
</dbReference>
<gene>
    <name evidence="3" type="ORF">Z517_07788</name>
</gene>
<sequence length="506" mass="57613">MDFSNAQEAAESVSGAFFRNATAARVDTDAVIFDTVSNAHPGVPITTVPEWSCNLRAYAAAGHATVEALEQSRIDPKIWPESLRWTIFIPPARRMDGGSGVVADEVFFESYLYRWDGLTFLVYFADGRDGTMSYPQVRNQYILGDKAAARTLVATVGRWQSVLHDEVWVFNQGYWRKDPLLYRSILKSRWEDVILDREFKRDLVDTVQRFFDSREEYTHLGVPWKRGVIFYGPPGNGKTISIKATMHTLYSREPAVPTLYVKSLVGFAPPEYSIEAIFQKARQEAPCYLVFEDLDSLVTDQVRSFFLNAVDGLSQNDGIFMVGSTNHLDRLDPGIAKRPSRFDRKYLFDNPNLAQRVKYCHFWQKKLRDNKDLEFPDEICTAAAKITADFSFAYIQEAFISALLEIAREKDGDDHSGEDGVVVSSSSARDDALAEDLREQWELLDIGGKGPRDDISSTKDLDDYILWRKLKHQIDLLRKQISKKAPAGAGEERKKQRLLDEQHLYT</sequence>
<dbReference type="SUPFAM" id="SSF52540">
    <property type="entry name" value="P-loop containing nucleoside triphosphate hydrolases"/>
    <property type="match status" value="1"/>
</dbReference>
<feature type="compositionally biased region" description="Basic and acidic residues" evidence="1">
    <location>
        <begin position="490"/>
        <end position="506"/>
    </location>
</feature>
<dbReference type="Gene3D" id="1.10.8.60">
    <property type="match status" value="1"/>
</dbReference>
<dbReference type="RefSeq" id="XP_013281763.1">
    <property type="nucleotide sequence ID" value="XM_013426309.1"/>
</dbReference>
<dbReference type="CDD" id="cd19481">
    <property type="entry name" value="RecA-like_protease"/>
    <property type="match status" value="1"/>
</dbReference>
<dbReference type="GO" id="GO:1990275">
    <property type="term" value="F:preribosome binding"/>
    <property type="evidence" value="ECO:0007669"/>
    <property type="project" value="TreeGrafter"/>
</dbReference>
<feature type="region of interest" description="Disordered" evidence="1">
    <location>
        <begin position="485"/>
        <end position="506"/>
    </location>
</feature>
<accession>A0A0D2GHC0</accession>
<feature type="domain" description="ATPase AAA-type core" evidence="2">
    <location>
        <begin position="228"/>
        <end position="349"/>
    </location>
</feature>
<dbReference type="GO" id="GO:0016887">
    <property type="term" value="F:ATP hydrolysis activity"/>
    <property type="evidence" value="ECO:0007669"/>
    <property type="project" value="InterPro"/>
</dbReference>
<evidence type="ECO:0000313" key="3">
    <source>
        <dbReference type="EMBL" id="KIW77955.1"/>
    </source>
</evidence>
<keyword evidence="4" id="KW-1185">Reference proteome</keyword>
<dbReference type="GeneID" id="25307278"/>
<dbReference type="GO" id="GO:0005524">
    <property type="term" value="F:ATP binding"/>
    <property type="evidence" value="ECO:0007669"/>
    <property type="project" value="InterPro"/>
</dbReference>
<proteinExistence type="predicted"/>
<organism evidence="3 4">
    <name type="scientific">Fonsecaea pedrosoi CBS 271.37</name>
    <dbReference type="NCBI Taxonomy" id="1442368"/>
    <lineage>
        <taxon>Eukaryota</taxon>
        <taxon>Fungi</taxon>
        <taxon>Dikarya</taxon>
        <taxon>Ascomycota</taxon>
        <taxon>Pezizomycotina</taxon>
        <taxon>Eurotiomycetes</taxon>
        <taxon>Chaetothyriomycetidae</taxon>
        <taxon>Chaetothyriales</taxon>
        <taxon>Herpotrichiellaceae</taxon>
        <taxon>Fonsecaea</taxon>
    </lineage>
</organism>
<dbReference type="InterPro" id="IPR027417">
    <property type="entry name" value="P-loop_NTPase"/>
</dbReference>
<name>A0A0D2GHC0_9EURO</name>
<reference evidence="3 4" key="1">
    <citation type="submission" date="2015-01" db="EMBL/GenBank/DDBJ databases">
        <title>The Genome Sequence of Fonsecaea pedrosoi CBS 271.37.</title>
        <authorList>
            <consortium name="The Broad Institute Genomics Platform"/>
            <person name="Cuomo C."/>
            <person name="de Hoog S."/>
            <person name="Gorbushina A."/>
            <person name="Stielow B."/>
            <person name="Teixiera M."/>
            <person name="Abouelleil A."/>
            <person name="Chapman S.B."/>
            <person name="Priest M."/>
            <person name="Young S.K."/>
            <person name="Wortman J."/>
            <person name="Nusbaum C."/>
            <person name="Birren B."/>
        </authorList>
    </citation>
    <scope>NUCLEOTIDE SEQUENCE [LARGE SCALE GENOMIC DNA]</scope>
    <source>
        <strain evidence="3 4">CBS 271.37</strain>
    </source>
</reference>
<dbReference type="HOGENOM" id="CLU_025506_1_0_1"/>
<dbReference type="InterPro" id="IPR050168">
    <property type="entry name" value="AAA_ATPase_domain"/>
</dbReference>